<keyword evidence="3" id="KW-1185">Reference proteome</keyword>
<reference evidence="3" key="1">
    <citation type="submission" date="2012-12" db="EMBL/GenBank/DDBJ databases">
        <authorList>
            <person name="Hellsten U."/>
            <person name="Grimwood J."/>
            <person name="Chapman J.A."/>
            <person name="Shapiro H."/>
            <person name="Aerts A."/>
            <person name="Otillar R.P."/>
            <person name="Terry A.Y."/>
            <person name="Boore J.L."/>
            <person name="Simakov O."/>
            <person name="Marletaz F."/>
            <person name="Cho S.-J."/>
            <person name="Edsinger-Gonzales E."/>
            <person name="Havlak P."/>
            <person name="Kuo D.-H."/>
            <person name="Larsson T."/>
            <person name="Lv J."/>
            <person name="Arendt D."/>
            <person name="Savage R."/>
            <person name="Osoegawa K."/>
            <person name="de Jong P."/>
            <person name="Lindberg D.R."/>
            <person name="Seaver E.C."/>
            <person name="Weisblat D.A."/>
            <person name="Putnam N.H."/>
            <person name="Grigoriev I.V."/>
            <person name="Rokhsar D.S."/>
        </authorList>
    </citation>
    <scope>NUCLEOTIDE SEQUENCE</scope>
</reference>
<dbReference type="HOGENOM" id="CLU_1919335_0_0_1"/>
<gene>
    <name evidence="2" type="primary">20200756</name>
    <name evidence="1" type="ORF">HELRODRAFT_164961</name>
</gene>
<dbReference type="Proteomes" id="UP000015101">
    <property type="component" value="Unassembled WGS sequence"/>
</dbReference>
<proteinExistence type="predicted"/>
<organism evidence="2 3">
    <name type="scientific">Helobdella robusta</name>
    <name type="common">Californian leech</name>
    <dbReference type="NCBI Taxonomy" id="6412"/>
    <lineage>
        <taxon>Eukaryota</taxon>
        <taxon>Metazoa</taxon>
        <taxon>Spiralia</taxon>
        <taxon>Lophotrochozoa</taxon>
        <taxon>Annelida</taxon>
        <taxon>Clitellata</taxon>
        <taxon>Hirudinea</taxon>
        <taxon>Rhynchobdellida</taxon>
        <taxon>Glossiphoniidae</taxon>
        <taxon>Helobdella</taxon>
    </lineage>
</organism>
<evidence type="ECO:0000313" key="1">
    <source>
        <dbReference type="EMBL" id="ESN92830.1"/>
    </source>
</evidence>
<dbReference type="InParanoid" id="T1EW06"/>
<dbReference type="EMBL" id="AMQM01001891">
    <property type="status" value="NOT_ANNOTATED_CDS"/>
    <property type="molecule type" value="Genomic_DNA"/>
</dbReference>
<evidence type="ECO:0000313" key="2">
    <source>
        <dbReference type="EnsemblMetazoa" id="HelroP164961"/>
    </source>
</evidence>
<reference evidence="2" key="3">
    <citation type="submission" date="2015-06" db="UniProtKB">
        <authorList>
            <consortium name="EnsemblMetazoa"/>
        </authorList>
    </citation>
    <scope>IDENTIFICATION</scope>
</reference>
<sequence>MSCLNNDRRSLVLLLKETRFFTVIITKSLSIGNENNGVVDDSTSFIVFWPKVDAVRSYIINSSHSVKLPEMNNSNGGISSLLKVQRNRQIFTVNLEQEIAKGIGREKLLKARRQKFRAPRLDCDGPPDDRGR</sequence>
<accession>T1EW06</accession>
<dbReference type="GeneID" id="20200756"/>
<dbReference type="RefSeq" id="XP_009029124.1">
    <property type="nucleotide sequence ID" value="XM_009030876.1"/>
</dbReference>
<dbReference type="AlphaFoldDB" id="T1EW06"/>
<dbReference type="KEGG" id="hro:HELRODRAFT_164961"/>
<reference evidence="1 3" key="2">
    <citation type="journal article" date="2013" name="Nature">
        <title>Insights into bilaterian evolution from three spiralian genomes.</title>
        <authorList>
            <person name="Simakov O."/>
            <person name="Marletaz F."/>
            <person name="Cho S.J."/>
            <person name="Edsinger-Gonzales E."/>
            <person name="Havlak P."/>
            <person name="Hellsten U."/>
            <person name="Kuo D.H."/>
            <person name="Larsson T."/>
            <person name="Lv J."/>
            <person name="Arendt D."/>
            <person name="Savage R."/>
            <person name="Osoegawa K."/>
            <person name="de Jong P."/>
            <person name="Grimwood J."/>
            <person name="Chapman J.A."/>
            <person name="Shapiro H."/>
            <person name="Aerts A."/>
            <person name="Otillar R.P."/>
            <person name="Terry A.Y."/>
            <person name="Boore J.L."/>
            <person name="Grigoriev I.V."/>
            <person name="Lindberg D.R."/>
            <person name="Seaver E.C."/>
            <person name="Weisblat D.A."/>
            <person name="Putnam N.H."/>
            <person name="Rokhsar D.S."/>
        </authorList>
    </citation>
    <scope>NUCLEOTIDE SEQUENCE</scope>
</reference>
<dbReference type="EMBL" id="KB097639">
    <property type="protein sequence ID" value="ESN92830.1"/>
    <property type="molecule type" value="Genomic_DNA"/>
</dbReference>
<name>T1EW06_HELRO</name>
<dbReference type="EnsemblMetazoa" id="HelroT164961">
    <property type="protein sequence ID" value="HelroP164961"/>
    <property type="gene ID" value="HelroG164961"/>
</dbReference>
<protein>
    <submittedName>
        <fullName evidence="1 2">Uncharacterized protein</fullName>
    </submittedName>
</protein>
<evidence type="ECO:0000313" key="3">
    <source>
        <dbReference type="Proteomes" id="UP000015101"/>
    </source>
</evidence>
<dbReference type="CTD" id="20200756"/>